<dbReference type="SUPFAM" id="SSF50486">
    <property type="entry name" value="FMT C-terminal domain-like"/>
    <property type="match status" value="1"/>
</dbReference>
<dbReference type="CDD" id="cd08646">
    <property type="entry name" value="FMT_core_Met-tRNA-FMT_N"/>
    <property type="match status" value="1"/>
</dbReference>
<keyword evidence="3" id="KW-0808">Transferase</keyword>
<organism evidence="3 4">
    <name type="scientific">Candidatus Roizmanbacteria bacterium GW2011_GWA2_36_23</name>
    <dbReference type="NCBI Taxonomy" id="1618480"/>
    <lineage>
        <taxon>Bacteria</taxon>
        <taxon>Candidatus Roizmaniibacteriota</taxon>
    </lineage>
</organism>
<dbReference type="InterPro" id="IPR011034">
    <property type="entry name" value="Formyl_transferase-like_C_sf"/>
</dbReference>
<dbReference type="STRING" id="1618480.US11_C0005G0022"/>
<name>A0A0G0HCP0_9BACT</name>
<evidence type="ECO:0000259" key="2">
    <source>
        <dbReference type="Pfam" id="PF00551"/>
    </source>
</evidence>
<evidence type="ECO:0000256" key="1">
    <source>
        <dbReference type="ARBA" id="ARBA00012261"/>
    </source>
</evidence>
<protein>
    <recommendedName>
        <fullName evidence="1">methionyl-tRNA formyltransferase</fullName>
        <ecNumber evidence="1">2.1.2.9</ecNumber>
    </recommendedName>
</protein>
<comment type="caution">
    <text evidence="3">The sequence shown here is derived from an EMBL/GenBank/DDBJ whole genome shotgun (WGS) entry which is preliminary data.</text>
</comment>
<evidence type="ECO:0000313" key="3">
    <source>
        <dbReference type="EMBL" id="KKQ01666.1"/>
    </source>
</evidence>
<dbReference type="SUPFAM" id="SSF53328">
    <property type="entry name" value="Formyltransferase"/>
    <property type="match status" value="1"/>
</dbReference>
<dbReference type="GO" id="GO:0005829">
    <property type="term" value="C:cytosol"/>
    <property type="evidence" value="ECO:0007669"/>
    <property type="project" value="TreeGrafter"/>
</dbReference>
<dbReference type="InterPro" id="IPR002376">
    <property type="entry name" value="Formyl_transf_N"/>
</dbReference>
<dbReference type="InterPro" id="IPR036477">
    <property type="entry name" value="Formyl_transf_N_sf"/>
</dbReference>
<gene>
    <name evidence="3" type="ORF">US11_C0005G0022</name>
</gene>
<accession>A0A0G0HCP0</accession>
<feature type="domain" description="Formyl transferase N-terminal" evidence="2">
    <location>
        <begin position="10"/>
        <end position="179"/>
    </location>
</feature>
<dbReference type="EMBL" id="LBRS01000005">
    <property type="protein sequence ID" value="KKQ01666.1"/>
    <property type="molecule type" value="Genomic_DNA"/>
</dbReference>
<dbReference type="EC" id="2.1.2.9" evidence="1"/>
<dbReference type="PANTHER" id="PTHR11138:SF5">
    <property type="entry name" value="METHIONYL-TRNA FORMYLTRANSFERASE, MITOCHONDRIAL"/>
    <property type="match status" value="1"/>
</dbReference>
<dbReference type="InterPro" id="IPR041711">
    <property type="entry name" value="Met-tRNA-FMT_N"/>
</dbReference>
<dbReference type="Proteomes" id="UP000034344">
    <property type="component" value="Unassembled WGS sequence"/>
</dbReference>
<reference evidence="3 4" key="1">
    <citation type="journal article" date="2015" name="Nature">
        <title>rRNA introns, odd ribosomes, and small enigmatic genomes across a large radiation of phyla.</title>
        <authorList>
            <person name="Brown C.T."/>
            <person name="Hug L.A."/>
            <person name="Thomas B.C."/>
            <person name="Sharon I."/>
            <person name="Castelle C.J."/>
            <person name="Singh A."/>
            <person name="Wilkins M.J."/>
            <person name="Williams K.H."/>
            <person name="Banfield J.F."/>
        </authorList>
    </citation>
    <scope>NUCLEOTIDE SEQUENCE [LARGE SCALE GENOMIC DNA]</scope>
</reference>
<dbReference type="Pfam" id="PF00551">
    <property type="entry name" value="Formyl_trans_N"/>
    <property type="match status" value="1"/>
</dbReference>
<proteinExistence type="predicted"/>
<dbReference type="AlphaFoldDB" id="A0A0G0HCP0"/>
<dbReference type="PATRIC" id="fig|1618480.3.peg.425"/>
<dbReference type="PANTHER" id="PTHR11138">
    <property type="entry name" value="METHIONYL-TRNA FORMYLTRANSFERASE"/>
    <property type="match status" value="1"/>
</dbReference>
<dbReference type="GO" id="GO:0004479">
    <property type="term" value="F:methionyl-tRNA formyltransferase activity"/>
    <property type="evidence" value="ECO:0007669"/>
    <property type="project" value="UniProtKB-EC"/>
</dbReference>
<dbReference type="Gene3D" id="3.40.50.12230">
    <property type="match status" value="1"/>
</dbReference>
<evidence type="ECO:0000313" key="4">
    <source>
        <dbReference type="Proteomes" id="UP000034344"/>
    </source>
</evidence>
<sequence>MNKYSIAYFGTPGFSAMFLEKLLADKEIPVKVEFVVTRHDKAVGRKQIITPSPVKQIALKNNISVIDDLKKLQVISYKLQELDFAFLFAYGGFIPDNLLHQPRYGFLNTHPSLLPKYRGASPMAYPLILGDTETGVTFIQLDEKLDQGPIISQEKVGIAPTDLRSDLENKLTELSFQLFKKQVEQIADSQKATLKFINQDNKAATYTQKFTKEDGFISFSIIEKALNNSSLNFAELPKPILRYIEKYHLTEEWKAKLTDSGKIIYDYFRGLYPWPGIWTRVTPARCAAVQQKRLKITNCSLTNNKLIIKKVQLEGKKEVDFITFNKAYKIL</sequence>